<accession>A0A3P6FVC2</accession>
<feature type="compositionally biased region" description="Pro residues" evidence="1">
    <location>
        <begin position="54"/>
        <end position="65"/>
    </location>
</feature>
<evidence type="ECO:0000256" key="1">
    <source>
        <dbReference type="SAM" id="MobiDB-lite"/>
    </source>
</evidence>
<keyword evidence="2" id="KW-0812">Transmembrane</keyword>
<dbReference type="EMBL" id="LR031877">
    <property type="protein sequence ID" value="VDD46259.1"/>
    <property type="molecule type" value="Genomic_DNA"/>
</dbReference>
<gene>
    <name evidence="3" type="ORF">BOLC5T33806H</name>
</gene>
<evidence type="ECO:0000256" key="2">
    <source>
        <dbReference type="SAM" id="Phobius"/>
    </source>
</evidence>
<reference evidence="3" key="1">
    <citation type="submission" date="2018-11" db="EMBL/GenBank/DDBJ databases">
        <authorList>
            <consortium name="Genoscope - CEA"/>
            <person name="William W."/>
        </authorList>
    </citation>
    <scope>NUCLEOTIDE SEQUENCE</scope>
</reference>
<evidence type="ECO:0008006" key="4">
    <source>
        <dbReference type="Google" id="ProtNLM"/>
    </source>
</evidence>
<evidence type="ECO:0000313" key="3">
    <source>
        <dbReference type="EMBL" id="VDD46259.1"/>
    </source>
</evidence>
<sequence length="139" mass="15891">MATALFNTTRSSNLYHHHSVLPPFSQRFHIRRQNIFSLVTPRRLRRLAVVGGPPSSPSPDPPPPENTTQLEGVVGAVTRIEDRVKIFLAVLIWMSLFFWVTVSSFVKMLNLFFCGIFFSEFSFASVFKGLQQQQNGHRR</sequence>
<proteinExistence type="predicted"/>
<keyword evidence="2" id="KW-1133">Transmembrane helix</keyword>
<name>A0A3P6FVC2_BRAOL</name>
<keyword evidence="2" id="KW-0472">Membrane</keyword>
<dbReference type="PANTHER" id="PTHR37706:SF2">
    <property type="entry name" value="TRANSMEMBRANE PROTEIN"/>
    <property type="match status" value="1"/>
</dbReference>
<feature type="transmembrane region" description="Helical" evidence="2">
    <location>
        <begin position="86"/>
        <end position="102"/>
    </location>
</feature>
<feature type="region of interest" description="Disordered" evidence="1">
    <location>
        <begin position="49"/>
        <end position="68"/>
    </location>
</feature>
<protein>
    <recommendedName>
        <fullName evidence="4">Transmembrane protein</fullName>
    </recommendedName>
</protein>
<feature type="transmembrane region" description="Helical" evidence="2">
    <location>
        <begin position="108"/>
        <end position="130"/>
    </location>
</feature>
<organism evidence="3">
    <name type="scientific">Brassica oleracea</name>
    <name type="common">Wild cabbage</name>
    <dbReference type="NCBI Taxonomy" id="3712"/>
    <lineage>
        <taxon>Eukaryota</taxon>
        <taxon>Viridiplantae</taxon>
        <taxon>Streptophyta</taxon>
        <taxon>Embryophyta</taxon>
        <taxon>Tracheophyta</taxon>
        <taxon>Spermatophyta</taxon>
        <taxon>Magnoliopsida</taxon>
        <taxon>eudicotyledons</taxon>
        <taxon>Gunneridae</taxon>
        <taxon>Pentapetalae</taxon>
        <taxon>rosids</taxon>
        <taxon>malvids</taxon>
        <taxon>Brassicales</taxon>
        <taxon>Brassicaceae</taxon>
        <taxon>Brassiceae</taxon>
        <taxon>Brassica</taxon>
    </lineage>
</organism>
<dbReference type="AlphaFoldDB" id="A0A3P6FVC2"/>
<dbReference type="PANTHER" id="PTHR37706">
    <property type="entry name" value="TRANSMEMBRANE PROTEIN"/>
    <property type="match status" value="1"/>
</dbReference>